<sequence>MIVFRKQAYFLPCFREDAVSCILFPPGKERMGNAATEEIDFSRTVANHPFMVKLFCMALLAGFLCCGSARSGVRMVDVVGDETFTRALETIGSQVKDSSSCKKVVKELNREADRMEKAWREAFMSGPPTTQEWCRVADVDVQLFRKMAESRKREKKEEIVSLSELEDDGVITHEEAEEGFSALRRMMWASKTAIDSLDDFIAQAELPLPSSPEGDSYEKLLAWKLNPESSLSYKIDHDPLVNGSLEETLQRCWSGEVLGLLTDTVPRISRERRFLLIRCYADRQVEMAERFSRLPALTPEQWCWFQKREHDREALERSAADLLTIALLLWNKGEREESDPLMEETFRYWVSASERVAEVWRKKLRKEEGR</sequence>
<reference evidence="1" key="1">
    <citation type="submission" date="2018-05" db="EMBL/GenBank/DDBJ databases">
        <title>Complete genome sequnece of Akkermansia muciniphila EB-AMDK-40.</title>
        <authorList>
            <person name="Nam Y.-D."/>
            <person name="Chung W.-H."/>
            <person name="Park Y.S."/>
            <person name="Kang J."/>
        </authorList>
    </citation>
    <scope>NUCLEOTIDE SEQUENCE</scope>
    <source>
        <strain evidence="1">EB-AMDK-40</strain>
    </source>
</reference>
<dbReference type="EMBL" id="CP029701">
    <property type="protein sequence ID" value="QHV63405.1"/>
    <property type="molecule type" value="Genomic_DNA"/>
</dbReference>
<gene>
    <name evidence="1" type="ORF">DMI76_08545</name>
</gene>
<accession>A0AAE6W246</accession>
<evidence type="ECO:0000313" key="1">
    <source>
        <dbReference type="EMBL" id="QHV63405.1"/>
    </source>
</evidence>
<proteinExistence type="predicted"/>
<organism evidence="1 2">
    <name type="scientific">Akkermansia massiliensis</name>
    <dbReference type="NCBI Taxonomy" id="2927224"/>
    <lineage>
        <taxon>Bacteria</taxon>
        <taxon>Pseudomonadati</taxon>
        <taxon>Verrucomicrobiota</taxon>
        <taxon>Verrucomicrobiia</taxon>
        <taxon>Verrucomicrobiales</taxon>
        <taxon>Akkermansiaceae</taxon>
        <taxon>Akkermansia</taxon>
    </lineage>
</organism>
<evidence type="ECO:0000313" key="2">
    <source>
        <dbReference type="Proteomes" id="UP000642553"/>
    </source>
</evidence>
<dbReference type="Proteomes" id="UP000642553">
    <property type="component" value="Chromosome"/>
</dbReference>
<dbReference type="AlphaFoldDB" id="A0AAE6W246"/>
<name>A0AAE6W246_9BACT</name>
<protein>
    <submittedName>
        <fullName evidence="1">Uncharacterized protein</fullName>
    </submittedName>
</protein>